<gene>
    <name evidence="1" type="ORF">RI532_13005</name>
</gene>
<dbReference type="RefSeq" id="WP_313845667.1">
    <property type="nucleotide sequence ID" value="NZ_JAVLAM010000004.1"/>
</dbReference>
<organism evidence="1 2">
    <name type="scientific">Levilactobacillus namurensis</name>
    <dbReference type="NCBI Taxonomy" id="380393"/>
    <lineage>
        <taxon>Bacteria</taxon>
        <taxon>Bacillati</taxon>
        <taxon>Bacillota</taxon>
        <taxon>Bacilli</taxon>
        <taxon>Lactobacillales</taxon>
        <taxon>Lactobacillaceae</taxon>
        <taxon>Levilactobacillus</taxon>
    </lineage>
</organism>
<dbReference type="EMBL" id="JAVLAM010000004">
    <property type="protein sequence ID" value="MDT7015293.1"/>
    <property type="molecule type" value="Genomic_DNA"/>
</dbReference>
<evidence type="ECO:0000313" key="2">
    <source>
        <dbReference type="Proteomes" id="UP001254075"/>
    </source>
</evidence>
<sequence>MDLNKALTTWLDNVQQTVHLTPSETATVTGAGAKVLSYHLRDTTKRKHYRVRVTGQDDTHLADAVTYQRTDIDGDKTGASTVGFTVNKAYIARFLNDGTKRIRGDHFVDVARQDAKNKVIAAEAAKYQELVRRKWGD</sequence>
<dbReference type="AlphaFoldDB" id="A0AAW8W963"/>
<protein>
    <submittedName>
        <fullName evidence="1">HK97 gp10 family phage protein</fullName>
    </submittedName>
</protein>
<dbReference type="Proteomes" id="UP001254075">
    <property type="component" value="Unassembled WGS sequence"/>
</dbReference>
<accession>A0AAW8W963</accession>
<evidence type="ECO:0000313" key="1">
    <source>
        <dbReference type="EMBL" id="MDT7015293.1"/>
    </source>
</evidence>
<comment type="caution">
    <text evidence="1">The sequence shown here is derived from an EMBL/GenBank/DDBJ whole genome shotgun (WGS) entry which is preliminary data.</text>
</comment>
<proteinExistence type="predicted"/>
<reference evidence="1" key="1">
    <citation type="submission" date="2023-08" db="EMBL/GenBank/DDBJ databases">
        <authorList>
            <person name="Page C.A."/>
            <person name="Perez-Diaz I.M."/>
        </authorList>
    </citation>
    <scope>NUCLEOTIDE SEQUENCE</scope>
    <source>
        <strain evidence="1">3.8.38</strain>
    </source>
</reference>
<name>A0AAW8W963_9LACO</name>
<dbReference type="InterPro" id="IPR010064">
    <property type="entry name" value="HK97-gp10_tail"/>
</dbReference>
<dbReference type="Pfam" id="PF04883">
    <property type="entry name" value="HK97-gp10_like"/>
    <property type="match status" value="1"/>
</dbReference>